<dbReference type="Proteomes" id="UP000177047">
    <property type="component" value="Unassembled WGS sequence"/>
</dbReference>
<sequence length="75" mass="9145">MIKNVNQLINFDKKLVELSERLIVEYIHTQKNLFYVGIYSITEIAKCIGAIETEIKFYEEMKKKWYWFILKHFLP</sequence>
<reference evidence="1 2" key="1">
    <citation type="journal article" date="2016" name="Nat. Commun.">
        <title>Thousands of microbial genomes shed light on interconnected biogeochemical processes in an aquifer system.</title>
        <authorList>
            <person name="Anantharaman K."/>
            <person name="Brown C.T."/>
            <person name="Hug L.A."/>
            <person name="Sharon I."/>
            <person name="Castelle C.J."/>
            <person name="Probst A.J."/>
            <person name="Thomas B.C."/>
            <person name="Singh A."/>
            <person name="Wilkins M.J."/>
            <person name="Karaoz U."/>
            <person name="Brodie E.L."/>
            <person name="Williams K.H."/>
            <person name="Hubbard S.S."/>
            <person name="Banfield J.F."/>
        </authorList>
    </citation>
    <scope>NUCLEOTIDE SEQUENCE [LARGE SCALE GENOMIC DNA]</scope>
</reference>
<evidence type="ECO:0000313" key="1">
    <source>
        <dbReference type="EMBL" id="OGJ09062.1"/>
    </source>
</evidence>
<dbReference type="EMBL" id="MFWB01000011">
    <property type="protein sequence ID" value="OGJ09062.1"/>
    <property type="molecule type" value="Genomic_DNA"/>
</dbReference>
<accession>A0A1F6YRQ6</accession>
<organism evidence="1 2">
    <name type="scientific">Candidatus Nomurabacteria bacterium RIFOXYB1_FULL_39_16</name>
    <dbReference type="NCBI Taxonomy" id="1801803"/>
    <lineage>
        <taxon>Bacteria</taxon>
        <taxon>Candidatus Nomuraibacteriota</taxon>
    </lineage>
</organism>
<gene>
    <name evidence="1" type="ORF">A2356_01625</name>
</gene>
<proteinExistence type="predicted"/>
<dbReference type="AlphaFoldDB" id="A0A1F6YRQ6"/>
<name>A0A1F6YRQ6_9BACT</name>
<protein>
    <submittedName>
        <fullName evidence="1">Uncharacterized protein</fullName>
    </submittedName>
</protein>
<comment type="caution">
    <text evidence="1">The sequence shown here is derived from an EMBL/GenBank/DDBJ whole genome shotgun (WGS) entry which is preliminary data.</text>
</comment>
<evidence type="ECO:0000313" key="2">
    <source>
        <dbReference type="Proteomes" id="UP000177047"/>
    </source>
</evidence>